<feature type="transmembrane region" description="Helical" evidence="1">
    <location>
        <begin position="271"/>
        <end position="290"/>
    </location>
</feature>
<dbReference type="PANTHER" id="PTHR13146">
    <property type="match status" value="1"/>
</dbReference>
<organism evidence="2 3">
    <name type="scientific">Jimgerdemannia flammicorona</name>
    <dbReference type="NCBI Taxonomy" id="994334"/>
    <lineage>
        <taxon>Eukaryota</taxon>
        <taxon>Fungi</taxon>
        <taxon>Fungi incertae sedis</taxon>
        <taxon>Mucoromycota</taxon>
        <taxon>Mucoromycotina</taxon>
        <taxon>Endogonomycetes</taxon>
        <taxon>Endogonales</taxon>
        <taxon>Endogonaceae</taxon>
        <taxon>Jimgerdemannia</taxon>
    </lineage>
</organism>
<feature type="transmembrane region" description="Helical" evidence="1">
    <location>
        <begin position="330"/>
        <end position="349"/>
    </location>
</feature>
<sequence length="359" mass="39448">MTSLSSLPFTQSPLYIFAHQFFYILTGLFQTLGAQWLYYQGAASTQPSLVFLTTPAGKAFTTSTAQYFGMACIGLFLPCMGRSTFGKNFEYVNLPTINDTKAEPPVFVPDQKSARSKHTPAPMNHRALIRLASLDVVANFLVTVGFFYVGSGMYQVIYSSVVIWCAILSYFFMGRKLAPTQWFAIFGTSAGLALSTLGNVGAGGDAGVYVLADYIMTPNAVYSAPSPFRMCFWIGFYCLCYALLWVTTYTIPRLDELFHLTPGTTSTEVAWCYAILVVASLVHAVNYYELIEKTGPVAVGVLNGLRAILVFGLSHQWYCETDLTQCFTVYKGWGSITVVGCVLLFTLGGRKGAEKDGRH</sequence>
<feature type="transmembrane region" description="Helical" evidence="1">
    <location>
        <begin position="182"/>
        <end position="200"/>
    </location>
</feature>
<dbReference type="OrthoDB" id="29773at2759"/>
<keyword evidence="1" id="KW-0472">Membrane</keyword>
<dbReference type="EMBL" id="RBNI01000295">
    <property type="protein sequence ID" value="RUP51973.1"/>
    <property type="molecule type" value="Genomic_DNA"/>
</dbReference>
<dbReference type="AlphaFoldDB" id="A0A433DM88"/>
<dbReference type="Proteomes" id="UP000268093">
    <property type="component" value="Unassembled WGS sequence"/>
</dbReference>
<reference evidence="2 3" key="1">
    <citation type="journal article" date="2018" name="New Phytol.">
        <title>Phylogenomics of Endogonaceae and evolution of mycorrhizas within Mucoromycota.</title>
        <authorList>
            <person name="Chang Y."/>
            <person name="Desiro A."/>
            <person name="Na H."/>
            <person name="Sandor L."/>
            <person name="Lipzen A."/>
            <person name="Clum A."/>
            <person name="Barry K."/>
            <person name="Grigoriev I.V."/>
            <person name="Martin F.M."/>
            <person name="Stajich J.E."/>
            <person name="Smith M.E."/>
            <person name="Bonito G."/>
            <person name="Spatafora J.W."/>
        </authorList>
    </citation>
    <scope>NUCLEOTIDE SEQUENCE [LARGE SCALE GENOMIC DNA]</scope>
    <source>
        <strain evidence="2 3">GMNB39</strain>
    </source>
</reference>
<keyword evidence="1" id="KW-0812">Transmembrane</keyword>
<feature type="transmembrane region" description="Helical" evidence="1">
    <location>
        <begin position="297"/>
        <end position="318"/>
    </location>
</feature>
<gene>
    <name evidence="2" type="ORF">BC936DRAFT_143948</name>
</gene>
<evidence type="ECO:0000256" key="1">
    <source>
        <dbReference type="SAM" id="Phobius"/>
    </source>
</evidence>
<keyword evidence="1" id="KW-1133">Transmembrane helix</keyword>
<dbReference type="SUPFAM" id="SSF103481">
    <property type="entry name" value="Multidrug resistance efflux transporter EmrE"/>
    <property type="match status" value="1"/>
</dbReference>
<evidence type="ECO:0000313" key="2">
    <source>
        <dbReference type="EMBL" id="RUP51973.1"/>
    </source>
</evidence>
<keyword evidence="3" id="KW-1185">Reference proteome</keyword>
<comment type="caution">
    <text evidence="2">The sequence shown here is derived from an EMBL/GenBank/DDBJ whole genome shotgun (WGS) entry which is preliminary data.</text>
</comment>
<feature type="transmembrane region" description="Helical" evidence="1">
    <location>
        <begin position="231"/>
        <end position="251"/>
    </location>
</feature>
<accession>A0A433DM88</accession>
<feature type="transmembrane region" description="Helical" evidence="1">
    <location>
        <begin position="127"/>
        <end position="149"/>
    </location>
</feature>
<name>A0A433DM88_9FUNG</name>
<dbReference type="GO" id="GO:0016020">
    <property type="term" value="C:membrane"/>
    <property type="evidence" value="ECO:0007669"/>
    <property type="project" value="TreeGrafter"/>
</dbReference>
<feature type="transmembrane region" description="Helical" evidence="1">
    <location>
        <begin position="21"/>
        <end position="39"/>
    </location>
</feature>
<protein>
    <submittedName>
        <fullName evidence="2">Uncharacterized protein</fullName>
    </submittedName>
</protein>
<feature type="transmembrane region" description="Helical" evidence="1">
    <location>
        <begin position="155"/>
        <end position="173"/>
    </location>
</feature>
<dbReference type="PANTHER" id="PTHR13146:SF1">
    <property type="entry name" value="SUGAR PHOSPHATE TRANSPORTER DOMAIN-CONTAINING PROTEIN"/>
    <property type="match status" value="1"/>
</dbReference>
<proteinExistence type="predicted"/>
<evidence type="ECO:0000313" key="3">
    <source>
        <dbReference type="Proteomes" id="UP000268093"/>
    </source>
</evidence>
<dbReference type="InterPro" id="IPR037185">
    <property type="entry name" value="EmrE-like"/>
</dbReference>